<evidence type="ECO:0000313" key="1">
    <source>
        <dbReference type="EMBL" id="JAH52498.1"/>
    </source>
</evidence>
<dbReference type="EMBL" id="GBXM01056079">
    <property type="protein sequence ID" value="JAH52498.1"/>
    <property type="molecule type" value="Transcribed_RNA"/>
</dbReference>
<protein>
    <submittedName>
        <fullName evidence="1">Uncharacterized protein</fullName>
    </submittedName>
</protein>
<reference evidence="1" key="1">
    <citation type="submission" date="2014-11" db="EMBL/GenBank/DDBJ databases">
        <authorList>
            <person name="Amaro Gonzalez C."/>
        </authorList>
    </citation>
    <scope>NUCLEOTIDE SEQUENCE</scope>
</reference>
<accession>A0A0E9TIF0</accession>
<sequence length="19" mass="2099">MLTSDKTVVSEEGSQLLFD</sequence>
<proteinExistence type="predicted"/>
<organism evidence="1">
    <name type="scientific">Anguilla anguilla</name>
    <name type="common">European freshwater eel</name>
    <name type="synonym">Muraena anguilla</name>
    <dbReference type="NCBI Taxonomy" id="7936"/>
    <lineage>
        <taxon>Eukaryota</taxon>
        <taxon>Metazoa</taxon>
        <taxon>Chordata</taxon>
        <taxon>Craniata</taxon>
        <taxon>Vertebrata</taxon>
        <taxon>Euteleostomi</taxon>
        <taxon>Actinopterygii</taxon>
        <taxon>Neopterygii</taxon>
        <taxon>Teleostei</taxon>
        <taxon>Anguilliformes</taxon>
        <taxon>Anguillidae</taxon>
        <taxon>Anguilla</taxon>
    </lineage>
</organism>
<name>A0A0E9TIF0_ANGAN</name>
<reference evidence="1" key="2">
    <citation type="journal article" date="2015" name="Fish Shellfish Immunol.">
        <title>Early steps in the European eel (Anguilla anguilla)-Vibrio vulnificus interaction in the gills: Role of the RtxA13 toxin.</title>
        <authorList>
            <person name="Callol A."/>
            <person name="Pajuelo D."/>
            <person name="Ebbesson L."/>
            <person name="Teles M."/>
            <person name="MacKenzie S."/>
            <person name="Amaro C."/>
        </authorList>
    </citation>
    <scope>NUCLEOTIDE SEQUENCE</scope>
</reference>
<dbReference type="AlphaFoldDB" id="A0A0E9TIF0"/>